<keyword evidence="2 7" id="KW-0808">Transferase</keyword>
<feature type="domain" description="Carbohydrate kinase FGGY C-terminal" evidence="9">
    <location>
        <begin position="262"/>
        <end position="450"/>
    </location>
</feature>
<dbReference type="PROSITE" id="PS00933">
    <property type="entry name" value="FGGY_KINASES_1"/>
    <property type="match status" value="1"/>
</dbReference>
<sequence length="494" mass="53858">MDKKYIIGIDQSTQGTKALLFDGEGHLLRRTDLPHRQIINEKGWVSHDLNEIYSNTVQTVKTLVTEAKIQPEEVAGIGISNQRETTASWDRKTGEPLEYAIVWQCGRASGIAQEIAEKGCAEEIREATGLQLSAYFPAAKMAWLLRNGGEERQNRAKNGELCLGTIDSWLIYKLTGGAFKTDYSNASRTQLFNLKMLSWDEKICGIFDIPVCALAEVCDSDAVYGMTTMEGLFANPVPICGVLGDSHAALFGQGCLKPGMIKATYGTGSSLMMNIGDKPIQSSHGVVTSLAWGRGGKVDYVLEGNLNYTGAVITWLKDDLKLISSAGETEQLAREANPVDRTYLVPAFTGLGAPYWDEKATASISGITRTTGKAEVVKAALDCIAYQITDLVRAMEQDTGLQIAELRVDGGPTRNAYLMQFQSDIANKRVNIPDAEELSGIGAAYMAGISVGLYDLEKLADNMKRSMYEPKMADEVREKKYAGWKEAVGGVLTK</sequence>
<dbReference type="InterPro" id="IPR018485">
    <property type="entry name" value="FGGY_C"/>
</dbReference>
<dbReference type="Pfam" id="PF02782">
    <property type="entry name" value="FGGY_C"/>
    <property type="match status" value="1"/>
</dbReference>
<evidence type="ECO:0000256" key="2">
    <source>
        <dbReference type="ARBA" id="ARBA00022679"/>
    </source>
</evidence>
<evidence type="ECO:0000256" key="5">
    <source>
        <dbReference type="ARBA" id="ARBA00022840"/>
    </source>
</evidence>
<dbReference type="PANTHER" id="PTHR10196:SF69">
    <property type="entry name" value="GLYCEROL KINASE"/>
    <property type="match status" value="1"/>
</dbReference>
<organism evidence="10 11">
    <name type="scientific">Fusicatenibacter saccharivorans</name>
    <dbReference type="NCBI Taxonomy" id="1150298"/>
    <lineage>
        <taxon>Bacteria</taxon>
        <taxon>Bacillati</taxon>
        <taxon>Bacillota</taxon>
        <taxon>Clostridia</taxon>
        <taxon>Lachnospirales</taxon>
        <taxon>Lachnospiraceae</taxon>
        <taxon>Fusicatenibacter</taxon>
    </lineage>
</organism>
<dbReference type="InterPro" id="IPR043129">
    <property type="entry name" value="ATPase_NBD"/>
</dbReference>
<gene>
    <name evidence="10" type="primary">glpK</name>
    <name evidence="10" type="ORF">G5B05_12305</name>
</gene>
<dbReference type="EMBL" id="JAAITQ010000025">
    <property type="protein sequence ID" value="NSE17171.1"/>
    <property type="molecule type" value="Genomic_DNA"/>
</dbReference>
<dbReference type="GO" id="GO:0004370">
    <property type="term" value="F:glycerol kinase activity"/>
    <property type="evidence" value="ECO:0007669"/>
    <property type="project" value="UniProtKB-EC"/>
</dbReference>
<feature type="domain" description="Carbohydrate kinase FGGY N-terminal" evidence="8">
    <location>
        <begin position="5"/>
        <end position="252"/>
    </location>
</feature>
<evidence type="ECO:0000313" key="10">
    <source>
        <dbReference type="EMBL" id="NSE17171.1"/>
    </source>
</evidence>
<comment type="caution">
    <text evidence="10">The sequence shown here is derived from an EMBL/GenBank/DDBJ whole genome shotgun (WGS) entry which is preliminary data.</text>
</comment>
<dbReference type="CDD" id="cd07769">
    <property type="entry name" value="ASKHA_NBD_FGGY_GK"/>
    <property type="match status" value="1"/>
</dbReference>
<dbReference type="PANTHER" id="PTHR10196">
    <property type="entry name" value="SUGAR KINASE"/>
    <property type="match status" value="1"/>
</dbReference>
<dbReference type="RefSeq" id="WP_173830184.1">
    <property type="nucleotide sequence ID" value="NZ_JAAITQ010000025.1"/>
</dbReference>
<dbReference type="PROSITE" id="PS00445">
    <property type="entry name" value="FGGY_KINASES_2"/>
    <property type="match status" value="1"/>
</dbReference>
<proteinExistence type="inferred from homology"/>
<keyword evidence="3" id="KW-0547">Nucleotide-binding</keyword>
<accession>A0ABX2GFI9</accession>
<dbReference type="InterPro" id="IPR018483">
    <property type="entry name" value="Carb_kinase_FGGY_CS"/>
</dbReference>
<dbReference type="Proteomes" id="UP000768180">
    <property type="component" value="Unassembled WGS sequence"/>
</dbReference>
<dbReference type="InterPro" id="IPR000577">
    <property type="entry name" value="Carb_kinase_FGGY"/>
</dbReference>
<evidence type="ECO:0000256" key="3">
    <source>
        <dbReference type="ARBA" id="ARBA00022741"/>
    </source>
</evidence>
<dbReference type="Gene3D" id="3.30.420.40">
    <property type="match status" value="2"/>
</dbReference>
<protein>
    <recommendedName>
        <fullName evidence="6">ATP:glycerol 3-phosphotransferase</fullName>
    </recommendedName>
</protein>
<dbReference type="Pfam" id="PF00370">
    <property type="entry name" value="FGGY_N"/>
    <property type="match status" value="1"/>
</dbReference>
<dbReference type="NCBIfam" id="NF000756">
    <property type="entry name" value="PRK00047.1"/>
    <property type="match status" value="1"/>
</dbReference>
<evidence type="ECO:0000256" key="7">
    <source>
        <dbReference type="RuleBase" id="RU003733"/>
    </source>
</evidence>
<evidence type="ECO:0000256" key="1">
    <source>
        <dbReference type="ARBA" id="ARBA00009156"/>
    </source>
</evidence>
<keyword evidence="11" id="KW-1185">Reference proteome</keyword>
<evidence type="ECO:0000256" key="6">
    <source>
        <dbReference type="ARBA" id="ARBA00043149"/>
    </source>
</evidence>
<keyword evidence="4 7" id="KW-0418">Kinase</keyword>
<evidence type="ECO:0000256" key="4">
    <source>
        <dbReference type="ARBA" id="ARBA00022777"/>
    </source>
</evidence>
<dbReference type="InterPro" id="IPR018484">
    <property type="entry name" value="FGGY_N"/>
</dbReference>
<dbReference type="SUPFAM" id="SSF53067">
    <property type="entry name" value="Actin-like ATPase domain"/>
    <property type="match status" value="2"/>
</dbReference>
<evidence type="ECO:0000313" key="11">
    <source>
        <dbReference type="Proteomes" id="UP000768180"/>
    </source>
</evidence>
<evidence type="ECO:0000259" key="9">
    <source>
        <dbReference type="Pfam" id="PF02782"/>
    </source>
</evidence>
<keyword evidence="5" id="KW-0067">ATP-binding</keyword>
<reference evidence="10 11" key="1">
    <citation type="journal article" date="2020" name="Cell Host Microbe">
        <title>Functional and Genomic Variation between Human-Derived Isolates of Lachnospiraceae Reveals Inter- and Intra-Species Diversity.</title>
        <authorList>
            <person name="Sorbara M.T."/>
            <person name="Littmann E.R."/>
            <person name="Fontana E."/>
            <person name="Moody T.U."/>
            <person name="Kohout C.E."/>
            <person name="Gjonbalaj M."/>
            <person name="Eaton V."/>
            <person name="Seok R."/>
            <person name="Leiner I.M."/>
            <person name="Pamer E.G."/>
        </authorList>
    </citation>
    <scope>NUCLEOTIDE SEQUENCE [LARGE SCALE GENOMIC DNA]</scope>
    <source>
        <strain evidence="10 11">MSK.14.54</strain>
    </source>
</reference>
<name>A0ABX2GFI9_9FIRM</name>
<evidence type="ECO:0000259" key="8">
    <source>
        <dbReference type="Pfam" id="PF00370"/>
    </source>
</evidence>
<comment type="similarity">
    <text evidence="1 7">Belongs to the FGGY kinase family.</text>
</comment>
<dbReference type="PIRSF" id="PIRSF000538">
    <property type="entry name" value="GlpK"/>
    <property type="match status" value="1"/>
</dbReference>